<keyword evidence="1" id="KW-1133">Transmembrane helix</keyword>
<evidence type="ECO:0000313" key="3">
    <source>
        <dbReference type="Proteomes" id="UP000786183"/>
    </source>
</evidence>
<gene>
    <name evidence="2" type="ORF">AVCANL283_04045</name>
</gene>
<protein>
    <recommendedName>
        <fullName evidence="4">Periplasmic protein</fullName>
    </recommendedName>
</protein>
<keyword evidence="1" id="KW-0812">Transmembrane</keyword>
<name>A0ABS7WRB7_9BACT</name>
<comment type="caution">
    <text evidence="2">The sequence shown here is derived from an EMBL/GenBank/DDBJ whole genome shotgun (WGS) entry which is preliminary data.</text>
</comment>
<evidence type="ECO:0000256" key="1">
    <source>
        <dbReference type="SAM" id="Phobius"/>
    </source>
</evidence>
<dbReference type="EMBL" id="JACGBB010000006">
    <property type="protein sequence ID" value="MBZ7987284.1"/>
    <property type="molecule type" value="Genomic_DNA"/>
</dbReference>
<evidence type="ECO:0008006" key="4">
    <source>
        <dbReference type="Google" id="ProtNLM"/>
    </source>
</evidence>
<dbReference type="Proteomes" id="UP000786183">
    <property type="component" value="Unassembled WGS sequence"/>
</dbReference>
<organism evidence="2 3">
    <name type="scientific">Campylobacter canadensis</name>
    <dbReference type="NCBI Taxonomy" id="449520"/>
    <lineage>
        <taxon>Bacteria</taxon>
        <taxon>Pseudomonadati</taxon>
        <taxon>Campylobacterota</taxon>
        <taxon>Epsilonproteobacteria</taxon>
        <taxon>Campylobacterales</taxon>
        <taxon>Campylobacteraceae</taxon>
        <taxon>Campylobacter</taxon>
    </lineage>
</organism>
<accession>A0ABS7WRB7</accession>
<proteinExistence type="predicted"/>
<sequence>MKKNILFSVFIGILFLLIIILMFVGKSDSSQQTFTFDDTNFFNQSESQNKKNTSWYNTTKNNSKKDYSIFANELYMHFDLKNSDDLEKKKFYQILIDRNDPYSLFCVKQNIDSLKLKFFLLNAKNNTQIFVDSSDISIIYVLIENLKAQNIKSSFKEIWL</sequence>
<reference evidence="2 3" key="1">
    <citation type="submission" date="2020-07" db="EMBL/GenBank/DDBJ databases">
        <title>Transfer of Campylobacter canadensis to the novel genus Avispirillum gen. nov., that also includes two novel species recovered from migratory waterfowl: Avispirillum anseris sp. nov. and Avispirillum brantae sp. nov.</title>
        <authorList>
            <person name="Miller W.G."/>
            <person name="Chapman M.H."/>
            <person name="Yee E."/>
            <person name="Inglis G.D."/>
        </authorList>
    </citation>
    <scope>NUCLEOTIDE SEQUENCE [LARGE SCALE GENOMIC DNA]</scope>
    <source>
        <strain evidence="2 3">L283</strain>
    </source>
</reference>
<evidence type="ECO:0000313" key="2">
    <source>
        <dbReference type="EMBL" id="MBZ7987284.1"/>
    </source>
</evidence>
<feature type="transmembrane region" description="Helical" evidence="1">
    <location>
        <begin position="6"/>
        <end position="24"/>
    </location>
</feature>
<keyword evidence="3" id="KW-1185">Reference proteome</keyword>
<dbReference type="RefSeq" id="WP_224325292.1">
    <property type="nucleotide sequence ID" value="NZ_JACGBB010000006.1"/>
</dbReference>
<keyword evidence="1" id="KW-0472">Membrane</keyword>